<dbReference type="AlphaFoldDB" id="A0A420DKJ5"/>
<comment type="caution">
    <text evidence="2">The sequence shown here is derived from an EMBL/GenBank/DDBJ whole genome shotgun (WGS) entry which is preliminary data.</text>
</comment>
<evidence type="ECO:0008006" key="4">
    <source>
        <dbReference type="Google" id="ProtNLM"/>
    </source>
</evidence>
<feature type="chain" id="PRO_5019583282" description="Lipocalin-like protein" evidence="1">
    <location>
        <begin position="29"/>
        <end position="258"/>
    </location>
</feature>
<accession>A0A420DKJ5</accession>
<protein>
    <recommendedName>
        <fullName evidence="4">Lipocalin-like protein</fullName>
    </recommendedName>
</protein>
<organism evidence="2 3">
    <name type="scientific">Ichthyenterobacterium magnum</name>
    <dbReference type="NCBI Taxonomy" id="1230530"/>
    <lineage>
        <taxon>Bacteria</taxon>
        <taxon>Pseudomonadati</taxon>
        <taxon>Bacteroidota</taxon>
        <taxon>Flavobacteriia</taxon>
        <taxon>Flavobacteriales</taxon>
        <taxon>Flavobacteriaceae</taxon>
        <taxon>Ichthyenterobacterium</taxon>
    </lineage>
</organism>
<sequence>MFVKTQIQFIMKKLFGLLTCLILLTAFTCEDEPLDSDFDISTDPNLSCEAALLNTANAALSFASATEDNYAALCAAYKVALQAQSLACGDEDGNIQTAIDALGDCTNDTVPNEGIVGTWLATSWISTEPVDINNDGEESTDLLAEFDCYDNETLVFNADNTGIMMSTSYADVEFEIETGTTDSYIYTVDCVEEVDNTNFTWTQVDNEITIIDEFDVESVWTLSGNQLSTVVPQGFIAFDSNDATVTVSQDLTFIYTRQ</sequence>
<evidence type="ECO:0000313" key="3">
    <source>
        <dbReference type="Proteomes" id="UP000284892"/>
    </source>
</evidence>
<proteinExistence type="predicted"/>
<evidence type="ECO:0000313" key="2">
    <source>
        <dbReference type="EMBL" id="RKE94721.1"/>
    </source>
</evidence>
<dbReference type="EMBL" id="RAQJ01000003">
    <property type="protein sequence ID" value="RKE94721.1"/>
    <property type="molecule type" value="Genomic_DNA"/>
</dbReference>
<reference evidence="2 3" key="1">
    <citation type="submission" date="2018-09" db="EMBL/GenBank/DDBJ databases">
        <title>Genomic Encyclopedia of Archaeal and Bacterial Type Strains, Phase II (KMG-II): from individual species to whole genera.</title>
        <authorList>
            <person name="Goeker M."/>
        </authorList>
    </citation>
    <scope>NUCLEOTIDE SEQUENCE [LARGE SCALE GENOMIC DNA]</scope>
    <source>
        <strain evidence="2 3">DSM 26283</strain>
    </source>
</reference>
<dbReference type="Proteomes" id="UP000284892">
    <property type="component" value="Unassembled WGS sequence"/>
</dbReference>
<name>A0A420DKJ5_9FLAO</name>
<keyword evidence="3" id="KW-1185">Reference proteome</keyword>
<feature type="signal peptide" evidence="1">
    <location>
        <begin position="1"/>
        <end position="28"/>
    </location>
</feature>
<keyword evidence="1" id="KW-0732">Signal</keyword>
<gene>
    <name evidence="2" type="ORF">BXY80_1732</name>
</gene>
<evidence type="ECO:0000256" key="1">
    <source>
        <dbReference type="SAM" id="SignalP"/>
    </source>
</evidence>